<protein>
    <submittedName>
        <fullName evidence="3">Uncharacterized protein</fullName>
    </submittedName>
</protein>
<dbReference type="Proteomes" id="UP000248196">
    <property type="component" value="Unassembled WGS sequence"/>
</dbReference>
<dbReference type="InterPro" id="IPR006626">
    <property type="entry name" value="PbH1"/>
</dbReference>
<dbReference type="InterPro" id="IPR024535">
    <property type="entry name" value="RHGA/B-epi-like_pectate_lyase"/>
</dbReference>
<name>A0A318NVA1_SERPL</name>
<gene>
    <name evidence="3" type="ORF">CT690_17400</name>
</gene>
<dbReference type="SUPFAM" id="SSF51126">
    <property type="entry name" value="Pectin lyase-like"/>
    <property type="match status" value="1"/>
</dbReference>
<evidence type="ECO:0000313" key="3">
    <source>
        <dbReference type="EMBL" id="PYD37841.1"/>
    </source>
</evidence>
<dbReference type="EMBL" id="PESE01000005">
    <property type="protein sequence ID" value="PYD37841.1"/>
    <property type="molecule type" value="Genomic_DNA"/>
</dbReference>
<evidence type="ECO:0000313" key="4">
    <source>
        <dbReference type="Proteomes" id="UP000248196"/>
    </source>
</evidence>
<evidence type="ECO:0000259" key="1">
    <source>
        <dbReference type="Pfam" id="PF12708"/>
    </source>
</evidence>
<reference evidence="3 4" key="1">
    <citation type="submission" date="2017-11" db="EMBL/GenBank/DDBJ databases">
        <title>Genome sequence of the oocydin A producing rhizobacterium Serratia plymuthica 4Rx5.</title>
        <authorList>
            <person name="Matilla M.A."/>
            <person name="Udaondo Z."/>
            <person name="Salmond G.P.C."/>
        </authorList>
    </citation>
    <scope>NUCLEOTIDE SEQUENCE [LARGE SCALE GENOMIC DNA]</scope>
    <source>
        <strain evidence="3 4">4Rx5</strain>
    </source>
</reference>
<feature type="domain" description="Right handed beta helix" evidence="2">
    <location>
        <begin position="148"/>
        <end position="261"/>
    </location>
</feature>
<proteinExistence type="predicted"/>
<dbReference type="Pfam" id="PF13229">
    <property type="entry name" value="Beta_helix"/>
    <property type="match status" value="1"/>
</dbReference>
<dbReference type="AlphaFoldDB" id="A0A318NVA1"/>
<evidence type="ECO:0000259" key="2">
    <source>
        <dbReference type="Pfam" id="PF13229"/>
    </source>
</evidence>
<sequence length="669" mass="72082">MDNNSNIINVKDYYENKNAIGDGITDDTAAIRRAIKIAKASGKAVYFPAGIYRYFPQAGLIEPIDDPENPQQYSKEGPALPISGNVTLLGDGMLKSVLYFEDEYGTGSAGIGGVDVCNLTINALGFNGSWGNNGNWSGGRDKARHLLGVTMLDGELRITDCRFSNSRYMMASIWRGKTAIVTGCQFDRSVADGIRLINFKRVIVANNNFSFINDDCIAVHVTDDTNPAVDDHSICISNNTITDSQGICALGAKNTVIEGNTLVRPHARAIAVGMDTPAISGAAQEGSQVPMNIIIKGNTVSDVFRGKVFAPDTGNIQQYIYIGGINLHTGSTTIPGKPINGKITPIEPYLYKSNLDINGSIYPGAFSITITENILTRTLPASSTLENNNSDFFYADYRYGNRYARNGPVSPKILHSDLNCTGINVIGTLTNLLISGNQLTNMGTSISVAVTGSLSLNSDSWNIKISNNTLHGFSEKGVYLNSKMAVEIQNCIFNGDPYFKKSNRLANGRWVAGTGAEHTCIHNNNTGNSVVHAAGNLFKNAASISQGSAFIWGADNKMMCLPAFSGGEAMNQGIMNFPSGWFSSVGVIIPTDCDPSSENFDAIKSVPGTSGASIPSSGIYYRGFYRRNLVISPITANGQSYYIRGWLRVTNGENHVLGTDWIEDRISIQ</sequence>
<dbReference type="SMART" id="SM00710">
    <property type="entry name" value="PbH1"/>
    <property type="match status" value="7"/>
</dbReference>
<dbReference type="InterPro" id="IPR011050">
    <property type="entry name" value="Pectin_lyase_fold/virulence"/>
</dbReference>
<dbReference type="InterPro" id="IPR012334">
    <property type="entry name" value="Pectin_lyas_fold"/>
</dbReference>
<feature type="domain" description="Rhamnogalacturonase A/B/Epimerase-like pectate lyase" evidence="1">
    <location>
        <begin position="8"/>
        <end position="114"/>
    </location>
</feature>
<organism evidence="3 4">
    <name type="scientific">Serratia plymuthica</name>
    <dbReference type="NCBI Taxonomy" id="82996"/>
    <lineage>
        <taxon>Bacteria</taxon>
        <taxon>Pseudomonadati</taxon>
        <taxon>Pseudomonadota</taxon>
        <taxon>Gammaproteobacteria</taxon>
        <taxon>Enterobacterales</taxon>
        <taxon>Yersiniaceae</taxon>
        <taxon>Serratia</taxon>
    </lineage>
</organism>
<dbReference type="InterPro" id="IPR039448">
    <property type="entry name" value="Beta_helix"/>
</dbReference>
<accession>A0A318NVA1</accession>
<dbReference type="Pfam" id="PF12708">
    <property type="entry name" value="Pect-lyase_RHGA_epim"/>
    <property type="match status" value="1"/>
</dbReference>
<comment type="caution">
    <text evidence="3">The sequence shown here is derived from an EMBL/GenBank/DDBJ whole genome shotgun (WGS) entry which is preliminary data.</text>
</comment>
<dbReference type="Gene3D" id="2.160.20.10">
    <property type="entry name" value="Single-stranded right-handed beta-helix, Pectin lyase-like"/>
    <property type="match status" value="1"/>
</dbReference>
<dbReference type="RefSeq" id="WP_004949345.1">
    <property type="nucleotide sequence ID" value="NZ_PESE01000005.1"/>
</dbReference>